<sequence>MGKTERFSREGYAASFVQDYRHAVEIMGESEGFGSSGRVETEMTASEDSCAPKRKSISLNVDRCESFNVPLQVLSLSKMSRSQRKELELKLRSELDQVLSCQKKISVRCTDEMTVSASSDILSCSVGRKRPRLPEISQKQLKIPSGQGKKRVPVNRSGSNLKRDLSGRFESVTLTACSSSKDAMLMNQCEMLLKRLTAHKFGWAFKDPVDVVKLNIPDYLNVIKHPMDFGTIKSKMASGAYSSPLDFAADVRLTFSNAMTYNPPGNDFHFMADTLSKFFETRWKPIQKKISASDSPLGPAKSGLSREFGDAKPSSQSKKKKHPHMDHKANTERMKRTMTLEEKMNLSRDLELLEGDMLEQVVNLLREHNCGDTTSEAEVEVDIEALSDDTLFKLRKLVDDYMMDKRRTQAKGEACEIELLNESGLSNSSLQICKVNDPVDEDVDIGGNDPPVSSYPPVEIEKDAILRTSKCSSSSTSSSDSDSSSGDSDSGTSSGSESNGGKSPPSGKEAKVTVNPDVAFDQERSDVLDPHNGSRSGLNQTENSTQSKPVSTKADDHQEGGNAPSERHVSPQKLHRHAILKRRFADTILKAQEKKLDKVDKGDPEKLRKEREELERQQRAERARLHAEAKAAEDARRQAEAEAAAEAKRKREIEREAARLALQKMEKTVEINYNCEFLKDLEMLSSAPAEHIPSFVDEMSPDNSQDGLGSFKLRGSNPLEQLGLYMKVDYEEEEEGDADAKGPLLNDVEEGEID</sequence>
<accession>A0ACC2M1D4</accession>
<dbReference type="Proteomes" id="UP001234297">
    <property type="component" value="Chromosome 5"/>
</dbReference>
<name>A0ACC2M1D4_PERAE</name>
<evidence type="ECO:0000313" key="2">
    <source>
        <dbReference type="Proteomes" id="UP001234297"/>
    </source>
</evidence>
<evidence type="ECO:0000313" key="1">
    <source>
        <dbReference type="EMBL" id="KAJ8639487.1"/>
    </source>
</evidence>
<reference evidence="1 2" key="1">
    <citation type="journal article" date="2022" name="Hortic Res">
        <title>A haplotype resolved chromosomal level avocado genome allows analysis of novel avocado genes.</title>
        <authorList>
            <person name="Nath O."/>
            <person name="Fletcher S.J."/>
            <person name="Hayward A."/>
            <person name="Shaw L.M."/>
            <person name="Masouleh A.K."/>
            <person name="Furtado A."/>
            <person name="Henry R.J."/>
            <person name="Mitter N."/>
        </authorList>
    </citation>
    <scope>NUCLEOTIDE SEQUENCE [LARGE SCALE GENOMIC DNA]</scope>
    <source>
        <strain evidence="2">cv. Hass</strain>
    </source>
</reference>
<protein>
    <submittedName>
        <fullName evidence="1">Uncharacterized protein</fullName>
    </submittedName>
</protein>
<keyword evidence="2" id="KW-1185">Reference proteome</keyword>
<gene>
    <name evidence="1" type="ORF">MRB53_016181</name>
</gene>
<organism evidence="1 2">
    <name type="scientific">Persea americana</name>
    <name type="common">Avocado</name>
    <dbReference type="NCBI Taxonomy" id="3435"/>
    <lineage>
        <taxon>Eukaryota</taxon>
        <taxon>Viridiplantae</taxon>
        <taxon>Streptophyta</taxon>
        <taxon>Embryophyta</taxon>
        <taxon>Tracheophyta</taxon>
        <taxon>Spermatophyta</taxon>
        <taxon>Magnoliopsida</taxon>
        <taxon>Magnoliidae</taxon>
        <taxon>Laurales</taxon>
        <taxon>Lauraceae</taxon>
        <taxon>Persea</taxon>
    </lineage>
</organism>
<comment type="caution">
    <text evidence="1">The sequence shown here is derived from an EMBL/GenBank/DDBJ whole genome shotgun (WGS) entry which is preliminary data.</text>
</comment>
<dbReference type="EMBL" id="CM056813">
    <property type="protein sequence ID" value="KAJ8639487.1"/>
    <property type="molecule type" value="Genomic_DNA"/>
</dbReference>
<proteinExistence type="predicted"/>